<dbReference type="FunFam" id="3.30.200.20:FF:000330">
    <property type="entry name" value="G-type lectin S-receptor-like serine/threonine-protein kinase At4g03230"/>
    <property type="match status" value="1"/>
</dbReference>
<evidence type="ECO:0000256" key="15">
    <source>
        <dbReference type="ARBA" id="ARBA00023180"/>
    </source>
</evidence>
<evidence type="ECO:0000256" key="17">
    <source>
        <dbReference type="ARBA" id="ARBA00048679"/>
    </source>
</evidence>
<dbReference type="Gene3D" id="3.30.200.20">
    <property type="entry name" value="Phosphorylase Kinase, domain 1"/>
    <property type="match status" value="1"/>
</dbReference>
<dbReference type="GO" id="GO:0048544">
    <property type="term" value="P:recognition of pollen"/>
    <property type="evidence" value="ECO:0007669"/>
    <property type="project" value="InterPro"/>
</dbReference>
<dbReference type="PROSITE" id="PS50927">
    <property type="entry name" value="BULB_LECTIN"/>
    <property type="match status" value="1"/>
</dbReference>
<organism evidence="24 25">
    <name type="scientific">Quercus rubra</name>
    <name type="common">Northern red oak</name>
    <name type="synonym">Quercus borealis</name>
    <dbReference type="NCBI Taxonomy" id="3512"/>
    <lineage>
        <taxon>Eukaryota</taxon>
        <taxon>Viridiplantae</taxon>
        <taxon>Streptophyta</taxon>
        <taxon>Embryophyta</taxon>
        <taxon>Tracheophyta</taxon>
        <taxon>Spermatophyta</taxon>
        <taxon>Magnoliopsida</taxon>
        <taxon>eudicotyledons</taxon>
        <taxon>Gunneridae</taxon>
        <taxon>Pentapetalae</taxon>
        <taxon>rosids</taxon>
        <taxon>fabids</taxon>
        <taxon>Fagales</taxon>
        <taxon>Fagaceae</taxon>
        <taxon>Quercus</taxon>
    </lineage>
</organism>
<dbReference type="GO" id="GO:0005524">
    <property type="term" value="F:ATP binding"/>
    <property type="evidence" value="ECO:0007669"/>
    <property type="project" value="UniProtKB-KW"/>
</dbReference>
<accession>A0AAN7IJJ2</accession>
<keyword evidence="13" id="KW-1015">Disulfide bond</keyword>
<evidence type="ECO:0000259" key="22">
    <source>
        <dbReference type="PROSITE" id="PS50927"/>
    </source>
</evidence>
<comment type="subcellular location">
    <subcellularLocation>
        <location evidence="1">Cell membrane</location>
        <topology evidence="1">Single-pass type I membrane protein</topology>
    </subcellularLocation>
</comment>
<dbReference type="Pfam" id="PF11883">
    <property type="entry name" value="DUF3403"/>
    <property type="match status" value="1"/>
</dbReference>
<evidence type="ECO:0000256" key="14">
    <source>
        <dbReference type="ARBA" id="ARBA00023170"/>
    </source>
</evidence>
<evidence type="ECO:0000256" key="10">
    <source>
        <dbReference type="ARBA" id="ARBA00022840"/>
    </source>
</evidence>
<dbReference type="PROSITE" id="PS50011">
    <property type="entry name" value="PROTEIN_KINASE_DOM"/>
    <property type="match status" value="1"/>
</dbReference>
<keyword evidence="15" id="KW-0325">Glycoprotein</keyword>
<dbReference type="PROSITE" id="PS01186">
    <property type="entry name" value="EGF_2"/>
    <property type="match status" value="1"/>
</dbReference>
<keyword evidence="4 18" id="KW-0808">Transferase</keyword>
<dbReference type="PANTHER" id="PTHR32444">
    <property type="entry name" value="BULB-TYPE LECTIN DOMAIN-CONTAINING PROTEIN"/>
    <property type="match status" value="1"/>
</dbReference>
<dbReference type="SUPFAM" id="SSF56112">
    <property type="entry name" value="Protein kinase-like (PK-like)"/>
    <property type="match status" value="1"/>
</dbReference>
<dbReference type="Proteomes" id="UP001324115">
    <property type="component" value="Unassembled WGS sequence"/>
</dbReference>
<evidence type="ECO:0000313" key="24">
    <source>
        <dbReference type="EMBL" id="KAK4573601.1"/>
    </source>
</evidence>
<dbReference type="AlphaFoldDB" id="A0AAN7IJJ2"/>
<dbReference type="Pfam" id="PF08276">
    <property type="entry name" value="PAN_2"/>
    <property type="match status" value="1"/>
</dbReference>
<dbReference type="FunFam" id="1.10.510.10:FF:001722">
    <property type="entry name" value="G-type lectin S-receptor-like serine/threonine-protein kinase B120"/>
    <property type="match status" value="1"/>
</dbReference>
<comment type="caution">
    <text evidence="24">The sequence shown here is derived from an EMBL/GenBank/DDBJ whole genome shotgun (WGS) entry which is preliminary data.</text>
</comment>
<feature type="transmembrane region" description="Helical" evidence="19">
    <location>
        <begin position="437"/>
        <end position="460"/>
    </location>
</feature>
<dbReference type="SUPFAM" id="SSF51110">
    <property type="entry name" value="alpha-D-mannose-specific plant lectins"/>
    <property type="match status" value="1"/>
</dbReference>
<dbReference type="Gene3D" id="2.90.10.10">
    <property type="entry name" value="Bulb-type lectin domain"/>
    <property type="match status" value="1"/>
</dbReference>
<keyword evidence="25" id="KW-1185">Reference proteome</keyword>
<keyword evidence="12 19" id="KW-0472">Membrane</keyword>
<feature type="domain" description="Apple" evidence="23">
    <location>
        <begin position="337"/>
        <end position="418"/>
    </location>
</feature>
<evidence type="ECO:0000256" key="6">
    <source>
        <dbReference type="ARBA" id="ARBA00022729"/>
    </source>
</evidence>
<reference evidence="24 25" key="1">
    <citation type="journal article" date="2023" name="G3 (Bethesda)">
        <title>A haplotype-resolved chromosome-scale genome for Quercus rubra L. provides insights into the genetics of adaptive traits for red oak species.</title>
        <authorList>
            <person name="Kapoor B."/>
            <person name="Jenkins J."/>
            <person name="Schmutz J."/>
            <person name="Zhebentyayeva T."/>
            <person name="Kuelheim C."/>
            <person name="Coggeshall M."/>
            <person name="Heim C."/>
            <person name="Lasky J.R."/>
            <person name="Leites L."/>
            <person name="Islam-Faridi N."/>
            <person name="Romero-Severson J."/>
            <person name="DeLeo V.L."/>
            <person name="Lucas S.M."/>
            <person name="Lazic D."/>
            <person name="Gailing O."/>
            <person name="Carlson J."/>
            <person name="Staton M."/>
        </authorList>
    </citation>
    <scope>NUCLEOTIDE SEQUENCE [LARGE SCALE GENOMIC DNA]</scope>
    <source>
        <strain evidence="24">Pseudo-F2</strain>
    </source>
</reference>
<dbReference type="Pfam" id="PF00954">
    <property type="entry name" value="S_locus_glycop"/>
    <property type="match status" value="1"/>
</dbReference>
<dbReference type="EMBL" id="JAXUIC010000009">
    <property type="protein sequence ID" value="KAK4573601.1"/>
    <property type="molecule type" value="Genomic_DNA"/>
</dbReference>
<evidence type="ECO:0000256" key="20">
    <source>
        <dbReference type="SAM" id="SignalP"/>
    </source>
</evidence>
<evidence type="ECO:0000256" key="1">
    <source>
        <dbReference type="ARBA" id="ARBA00004251"/>
    </source>
</evidence>
<evidence type="ECO:0000256" key="12">
    <source>
        <dbReference type="ARBA" id="ARBA00023136"/>
    </source>
</evidence>
<evidence type="ECO:0000259" key="23">
    <source>
        <dbReference type="PROSITE" id="PS50948"/>
    </source>
</evidence>
<dbReference type="Pfam" id="PF07714">
    <property type="entry name" value="PK_Tyr_Ser-Thr"/>
    <property type="match status" value="2"/>
</dbReference>
<evidence type="ECO:0000256" key="13">
    <source>
        <dbReference type="ARBA" id="ARBA00023157"/>
    </source>
</evidence>
<evidence type="ECO:0000256" key="5">
    <source>
        <dbReference type="ARBA" id="ARBA00022692"/>
    </source>
</evidence>
<comment type="catalytic activity">
    <reaction evidence="16 18">
        <text>L-threonyl-[protein] + ATP = O-phospho-L-threonyl-[protein] + ADP + H(+)</text>
        <dbReference type="Rhea" id="RHEA:46608"/>
        <dbReference type="Rhea" id="RHEA-COMP:11060"/>
        <dbReference type="Rhea" id="RHEA-COMP:11605"/>
        <dbReference type="ChEBI" id="CHEBI:15378"/>
        <dbReference type="ChEBI" id="CHEBI:30013"/>
        <dbReference type="ChEBI" id="CHEBI:30616"/>
        <dbReference type="ChEBI" id="CHEBI:61977"/>
        <dbReference type="ChEBI" id="CHEBI:456216"/>
        <dbReference type="EC" id="2.7.11.1"/>
    </reaction>
</comment>
<dbReference type="EC" id="2.7.11.1" evidence="18"/>
<evidence type="ECO:0000256" key="9">
    <source>
        <dbReference type="ARBA" id="ARBA00022777"/>
    </source>
</evidence>
<dbReference type="SMART" id="SM00473">
    <property type="entry name" value="PAN_AP"/>
    <property type="match status" value="1"/>
</dbReference>
<name>A0AAN7IJJ2_QUERU</name>
<keyword evidence="3 18" id="KW-0723">Serine/threonine-protein kinase</keyword>
<dbReference type="InterPro" id="IPR000742">
    <property type="entry name" value="EGF"/>
</dbReference>
<evidence type="ECO:0000256" key="8">
    <source>
        <dbReference type="ARBA" id="ARBA00022741"/>
    </source>
</evidence>
<protein>
    <recommendedName>
        <fullName evidence="18">Receptor-like serine/threonine-protein kinase</fullName>
        <ecNumber evidence="18">2.7.11.1</ecNumber>
    </recommendedName>
</protein>
<evidence type="ECO:0000256" key="16">
    <source>
        <dbReference type="ARBA" id="ARBA00047899"/>
    </source>
</evidence>
<feature type="domain" description="Protein kinase" evidence="21">
    <location>
        <begin position="516"/>
        <end position="776"/>
    </location>
</feature>
<proteinExistence type="inferred from homology"/>
<dbReference type="InterPro" id="IPR011009">
    <property type="entry name" value="Kinase-like_dom_sf"/>
</dbReference>
<dbReference type="InterPro" id="IPR000719">
    <property type="entry name" value="Prot_kinase_dom"/>
</dbReference>
<dbReference type="InterPro" id="IPR021820">
    <property type="entry name" value="S-locus_recpt_kinase_C"/>
</dbReference>
<evidence type="ECO:0000256" key="18">
    <source>
        <dbReference type="PIRNR" id="PIRNR000641"/>
    </source>
</evidence>
<evidence type="ECO:0000256" key="11">
    <source>
        <dbReference type="ARBA" id="ARBA00022989"/>
    </source>
</evidence>
<dbReference type="SMART" id="SM00108">
    <property type="entry name" value="B_lectin"/>
    <property type="match status" value="1"/>
</dbReference>
<evidence type="ECO:0000256" key="4">
    <source>
        <dbReference type="ARBA" id="ARBA00022679"/>
    </source>
</evidence>
<dbReference type="PANTHER" id="PTHR32444:SF63">
    <property type="entry name" value="G-TYPE LECTIN S-RECEPTOR-LIKE SERINE_THREONINE-PROTEIN KINASE RKS1"/>
    <property type="match status" value="1"/>
</dbReference>
<keyword evidence="10 18" id="KW-0067">ATP-binding</keyword>
<keyword evidence="5 19" id="KW-0812">Transmembrane</keyword>
<evidence type="ECO:0000256" key="19">
    <source>
        <dbReference type="SAM" id="Phobius"/>
    </source>
</evidence>
<keyword evidence="6 20" id="KW-0732">Signal</keyword>
<comment type="catalytic activity">
    <reaction evidence="17 18">
        <text>L-seryl-[protein] + ATP = O-phospho-L-seryl-[protein] + ADP + H(+)</text>
        <dbReference type="Rhea" id="RHEA:17989"/>
        <dbReference type="Rhea" id="RHEA-COMP:9863"/>
        <dbReference type="Rhea" id="RHEA-COMP:11604"/>
        <dbReference type="ChEBI" id="CHEBI:15378"/>
        <dbReference type="ChEBI" id="CHEBI:29999"/>
        <dbReference type="ChEBI" id="CHEBI:30616"/>
        <dbReference type="ChEBI" id="CHEBI:83421"/>
        <dbReference type="ChEBI" id="CHEBI:456216"/>
        <dbReference type="EC" id="2.7.11.1"/>
    </reaction>
</comment>
<evidence type="ECO:0000256" key="2">
    <source>
        <dbReference type="ARBA" id="ARBA00022475"/>
    </source>
</evidence>
<dbReference type="FunFam" id="2.90.10.10:FF:000029">
    <property type="entry name" value="G-type lectin S-receptor-like serine/threonine-protein kinase"/>
    <property type="match status" value="1"/>
</dbReference>
<sequence length="776" mass="86765">MMNPAKGNTSLLLLSLLLVCPICISLDTITPDQPLKDGQFLHSNQKTFALGFFSPGSSSHRYVGIWYNQISEQTVVWVANRDTPLKDTFGVLSINGKGNLVLHTQNETTPIWSTDVSFSVSSTNNSMAKLLDIGNLVLVQQDSQRVTWQSFDYPTNTLLPLMKLGLDRRTGLNRSLTSWKSKDDPGIGNYSFRLVPTGYPQTSLYMGQTLLWRMGFWNGVTWSGVPQIASKFFKASFVNNQDESTIMYSIIPNLPTKVIVKMVVDESGIVERSLWQETTWVEYWSAPQELCDKYLNCGPNSYCDPHNEVIFKCKCFPGFEPKSSRDCIKEKEGVSMCNNGEGFVKLAHTKLPDTSTAHANMSLSMKECERKCLRNCSCMAYASANVSEGGIGCLTWHGDLVDTRIFPILGQDLYIRVDAVVLAQYAKKNGLTQKKRMLAILGVSVAVMFLLIVSVVYCFVMKKKKEKRHNTYSYSVDSTLQYFEDSPSRRDLDGTRRNSNFPLFDLRTIIAATDNFSITNKLGQGGFGPVYKGLLQNGMEIAVKRLSKCSGQGIEQFKMESALIAKLQHINLVRILGCCIHKEEKMLIYEYLPNKSLDFFIFDFGMARIVGGDQIEANTNCIAGTYGYMSPEYAMQGLFSIKSDVYSFGVLLLEIITRKRNGTYHHDGPSSNLIGHVWDLWREDNSMKIVDPLLDETYPANEVSRCIQIGLLCVQEHATDRPTMSTIVFMLGNDTPLPSPKQPAFILKGTYNSTNGSTGAASNSINEITLSKIDGR</sequence>
<dbReference type="Pfam" id="PF01453">
    <property type="entry name" value="B_lectin"/>
    <property type="match status" value="1"/>
</dbReference>
<keyword evidence="9 18" id="KW-0418">Kinase</keyword>
<keyword evidence="14" id="KW-0675">Receptor</keyword>
<dbReference type="PIRSF" id="PIRSF000641">
    <property type="entry name" value="SRK"/>
    <property type="match status" value="1"/>
</dbReference>
<dbReference type="CDD" id="cd01098">
    <property type="entry name" value="PAN_AP_plant"/>
    <property type="match status" value="1"/>
</dbReference>
<dbReference type="InterPro" id="IPR024171">
    <property type="entry name" value="SRK-like_kinase"/>
</dbReference>
<keyword evidence="11 19" id="KW-1133">Transmembrane helix</keyword>
<feature type="domain" description="Bulb-type lectin" evidence="22">
    <location>
        <begin position="26"/>
        <end position="151"/>
    </location>
</feature>
<evidence type="ECO:0000256" key="7">
    <source>
        <dbReference type="ARBA" id="ARBA00022734"/>
    </source>
</evidence>
<feature type="signal peptide" evidence="20">
    <location>
        <begin position="1"/>
        <end position="25"/>
    </location>
</feature>
<feature type="chain" id="PRO_5042950249" description="Receptor-like serine/threonine-protein kinase" evidence="20">
    <location>
        <begin position="26"/>
        <end position="776"/>
    </location>
</feature>
<evidence type="ECO:0000313" key="25">
    <source>
        <dbReference type="Proteomes" id="UP001324115"/>
    </source>
</evidence>
<dbReference type="GO" id="GO:0004674">
    <property type="term" value="F:protein serine/threonine kinase activity"/>
    <property type="evidence" value="ECO:0007669"/>
    <property type="project" value="UniProtKB-KW"/>
</dbReference>
<keyword evidence="7" id="KW-0430">Lectin</keyword>
<evidence type="ECO:0000256" key="3">
    <source>
        <dbReference type="ARBA" id="ARBA00022527"/>
    </source>
</evidence>
<dbReference type="GO" id="GO:0030246">
    <property type="term" value="F:carbohydrate binding"/>
    <property type="evidence" value="ECO:0007669"/>
    <property type="project" value="UniProtKB-KW"/>
</dbReference>
<dbReference type="InterPro" id="IPR000858">
    <property type="entry name" value="S_locus_glycoprot_dom"/>
</dbReference>
<gene>
    <name evidence="24" type="ORF">RGQ29_031521</name>
</gene>
<keyword evidence="8 18" id="KW-0547">Nucleotide-binding</keyword>
<dbReference type="GO" id="GO:0005886">
    <property type="term" value="C:plasma membrane"/>
    <property type="evidence" value="ECO:0007669"/>
    <property type="project" value="UniProtKB-SubCell"/>
</dbReference>
<dbReference type="InterPro" id="IPR036426">
    <property type="entry name" value="Bulb-type_lectin_dom_sf"/>
</dbReference>
<evidence type="ECO:0000259" key="21">
    <source>
        <dbReference type="PROSITE" id="PS50011"/>
    </source>
</evidence>
<dbReference type="Gene3D" id="1.10.510.10">
    <property type="entry name" value="Transferase(Phosphotransferase) domain 1"/>
    <property type="match status" value="1"/>
</dbReference>
<keyword evidence="2" id="KW-1003">Cell membrane</keyword>
<dbReference type="InterPro" id="IPR001245">
    <property type="entry name" value="Ser-Thr/Tyr_kinase_cat_dom"/>
</dbReference>
<dbReference type="PROSITE" id="PS50948">
    <property type="entry name" value="PAN"/>
    <property type="match status" value="1"/>
</dbReference>
<dbReference type="CDD" id="cd00028">
    <property type="entry name" value="B_lectin"/>
    <property type="match status" value="1"/>
</dbReference>
<dbReference type="InterPro" id="IPR001480">
    <property type="entry name" value="Bulb-type_lectin_dom"/>
</dbReference>
<comment type="similarity">
    <text evidence="18">Belongs to the protein kinase superfamily. Ser/Thr protein kinase family.</text>
</comment>
<dbReference type="InterPro" id="IPR003609">
    <property type="entry name" value="Pan_app"/>
</dbReference>